<evidence type="ECO:0000256" key="11">
    <source>
        <dbReference type="PROSITE-ProRule" id="PRU01360"/>
    </source>
</evidence>
<evidence type="ECO:0000256" key="2">
    <source>
        <dbReference type="ARBA" id="ARBA00022448"/>
    </source>
</evidence>
<evidence type="ECO:0000256" key="7">
    <source>
        <dbReference type="ARBA" id="ARBA00023065"/>
    </source>
</evidence>
<dbReference type="Pfam" id="PF07715">
    <property type="entry name" value="Plug"/>
    <property type="match status" value="1"/>
</dbReference>
<gene>
    <name evidence="16" type="ORF">FVW59_12405</name>
</gene>
<keyword evidence="10 11" id="KW-0998">Cell outer membrane</keyword>
<dbReference type="PANTHER" id="PTHR32552:SF81">
    <property type="entry name" value="TONB-DEPENDENT OUTER MEMBRANE RECEPTOR"/>
    <property type="match status" value="1"/>
</dbReference>
<keyword evidence="5 11" id="KW-0812">Transmembrane</keyword>
<keyword evidence="9 11" id="KW-0472">Membrane</keyword>
<keyword evidence="4" id="KW-0410">Iron transport</keyword>
<evidence type="ECO:0000256" key="3">
    <source>
        <dbReference type="ARBA" id="ARBA00022452"/>
    </source>
</evidence>
<dbReference type="OrthoDB" id="7051185at2"/>
<dbReference type="GO" id="GO:0009279">
    <property type="term" value="C:cell outer membrane"/>
    <property type="evidence" value="ECO:0007669"/>
    <property type="project" value="UniProtKB-SubCell"/>
</dbReference>
<evidence type="ECO:0000256" key="13">
    <source>
        <dbReference type="SAM" id="SignalP"/>
    </source>
</evidence>
<keyword evidence="16" id="KW-0675">Receptor</keyword>
<accession>A0A5C8ZU74</accession>
<dbReference type="Pfam" id="PF00593">
    <property type="entry name" value="TonB_dep_Rec_b-barrel"/>
    <property type="match status" value="1"/>
</dbReference>
<evidence type="ECO:0000256" key="12">
    <source>
        <dbReference type="RuleBase" id="RU003357"/>
    </source>
</evidence>
<keyword evidence="8 12" id="KW-0798">TonB box</keyword>
<dbReference type="GO" id="GO:0006826">
    <property type="term" value="P:iron ion transport"/>
    <property type="evidence" value="ECO:0007669"/>
    <property type="project" value="UniProtKB-KW"/>
</dbReference>
<dbReference type="InterPro" id="IPR012910">
    <property type="entry name" value="Plug_dom"/>
</dbReference>
<evidence type="ECO:0000256" key="8">
    <source>
        <dbReference type="ARBA" id="ARBA00023077"/>
    </source>
</evidence>
<proteinExistence type="inferred from homology"/>
<keyword evidence="2 11" id="KW-0813">Transport</keyword>
<feature type="signal peptide" evidence="13">
    <location>
        <begin position="1"/>
        <end position="27"/>
    </location>
</feature>
<dbReference type="SUPFAM" id="SSF56935">
    <property type="entry name" value="Porins"/>
    <property type="match status" value="1"/>
</dbReference>
<keyword evidence="6" id="KW-0408">Iron</keyword>
<evidence type="ECO:0000256" key="9">
    <source>
        <dbReference type="ARBA" id="ARBA00023136"/>
    </source>
</evidence>
<protein>
    <submittedName>
        <fullName evidence="16">TonB-dependent receptor</fullName>
    </submittedName>
</protein>
<keyword evidence="13" id="KW-0732">Signal</keyword>
<evidence type="ECO:0000256" key="4">
    <source>
        <dbReference type="ARBA" id="ARBA00022496"/>
    </source>
</evidence>
<dbReference type="Proteomes" id="UP000321933">
    <property type="component" value="Unassembled WGS sequence"/>
</dbReference>
<feature type="chain" id="PRO_5022810998" evidence="13">
    <location>
        <begin position="28"/>
        <end position="826"/>
    </location>
</feature>
<feature type="domain" description="TonB-dependent receptor plug" evidence="15">
    <location>
        <begin position="45"/>
        <end position="152"/>
    </location>
</feature>
<comment type="subcellular location">
    <subcellularLocation>
        <location evidence="1 11">Cell outer membrane</location>
        <topology evidence="1 11">Multi-pass membrane protein</topology>
    </subcellularLocation>
</comment>
<feature type="domain" description="TonB-dependent receptor-like beta-barrel" evidence="14">
    <location>
        <begin position="296"/>
        <end position="787"/>
    </location>
</feature>
<comment type="similarity">
    <text evidence="11 12">Belongs to the TonB-dependent receptor family.</text>
</comment>
<name>A0A5C8ZU74_9GAMM</name>
<sequence length="826" mass="91910">MSRGSVGTPFALGLLAASLAPLSFGQAAGMLEEIIVTAEKRATTVQDTPIAVTAFSGTELDRALISKSLDMQFSVPNMLMSKDNFTTAAISIRGIGNQAIGAAADSGTGAHFNGVYLNNGRIFETEYFDAERVEVLRGPQGTLYGRNTTAGVINFITRKPEDELGGNINLEVGNYNHVKVKGAVNLPVTDNLAQRFSLFSLKRDGFVDNEHTGNDIDGRDMYALRSSTRWSGERADVNLVVNYMKEDSDRMRGSNQRCLRDPAGIIGCLPTGLANQRTNSQATVTGFLINNLVAARLGMDFPDDDYLNSAISDDPRKQFLDFEPRYEVEDWMASFEVEYDLDKLTLTWLTGYHNSDLDARNDYDFAVASEPWPVEVTVDRGPDGPITVDRAYSSDRSTTTPEQWSQEIRLASDFDGPWNFLVGGFWLNYESEVHYYVHSAALELYGDTLGIASDQRLFDNDTRTYELETWAAFGELYWQATDSLRLTLGLRYTEEEKSSEQRTIYLNFLNDPTLPGGDYDAFDGNWEEPTGKFNATWDINADVMAYLTLSRSYKSGGFNPISADSVLLQENPSLAEFDPEYINAFEVGIKSRLFDNTLQANLTYFYYDYEGMQISKITQQTSLNENFDASIQGFEGEFVWLPTDRLRLTANLSWLDTAMDGGTSLDPADINQMGTTEFIANAVNANVYLGPGCPGGVAPCAGIEADLDGNQLPNAPEYSINLGLQYSWPFDNGMELVAGTNYYWQDEFYARVFNTGNDTVDAWDVWNATLTLYSADNSWFAEVWGRNLNDDDHVTGQYLGDQNVGLATNQFLLEPRTYGITLGYTF</sequence>
<organism evidence="16 17">
    <name type="scientific">Parahaliea aestuarii</name>
    <dbReference type="NCBI Taxonomy" id="1852021"/>
    <lineage>
        <taxon>Bacteria</taxon>
        <taxon>Pseudomonadati</taxon>
        <taxon>Pseudomonadota</taxon>
        <taxon>Gammaproteobacteria</taxon>
        <taxon>Cellvibrionales</taxon>
        <taxon>Halieaceae</taxon>
        <taxon>Parahaliea</taxon>
    </lineage>
</organism>
<dbReference type="Gene3D" id="2.40.170.20">
    <property type="entry name" value="TonB-dependent receptor, beta-barrel domain"/>
    <property type="match status" value="2"/>
</dbReference>
<evidence type="ECO:0000256" key="6">
    <source>
        <dbReference type="ARBA" id="ARBA00023004"/>
    </source>
</evidence>
<dbReference type="PANTHER" id="PTHR32552">
    <property type="entry name" value="FERRICHROME IRON RECEPTOR-RELATED"/>
    <property type="match status" value="1"/>
</dbReference>
<dbReference type="PROSITE" id="PS52016">
    <property type="entry name" value="TONB_DEPENDENT_REC_3"/>
    <property type="match status" value="1"/>
</dbReference>
<dbReference type="InterPro" id="IPR039426">
    <property type="entry name" value="TonB-dep_rcpt-like"/>
</dbReference>
<keyword evidence="3 11" id="KW-1134">Transmembrane beta strand</keyword>
<evidence type="ECO:0000259" key="14">
    <source>
        <dbReference type="Pfam" id="PF00593"/>
    </source>
</evidence>
<dbReference type="EMBL" id="VRYZ01000005">
    <property type="protein sequence ID" value="TXS91007.1"/>
    <property type="molecule type" value="Genomic_DNA"/>
</dbReference>
<dbReference type="RefSeq" id="WP_148064663.1">
    <property type="nucleotide sequence ID" value="NZ_VRYZ01000005.1"/>
</dbReference>
<dbReference type="AlphaFoldDB" id="A0A5C8ZU74"/>
<dbReference type="InterPro" id="IPR000531">
    <property type="entry name" value="Beta-barrel_TonB"/>
</dbReference>
<reference evidence="16 17" key="1">
    <citation type="submission" date="2019-08" db="EMBL/GenBank/DDBJ databases">
        <title>Parahaliea maris sp. nov., isolated from the surface seawater.</title>
        <authorList>
            <person name="Liu Y."/>
        </authorList>
    </citation>
    <scope>NUCLEOTIDE SEQUENCE [LARGE SCALE GENOMIC DNA]</scope>
    <source>
        <strain evidence="16 17">S2-26</strain>
    </source>
</reference>
<dbReference type="InterPro" id="IPR036942">
    <property type="entry name" value="Beta-barrel_TonB_sf"/>
</dbReference>
<evidence type="ECO:0000313" key="17">
    <source>
        <dbReference type="Proteomes" id="UP000321933"/>
    </source>
</evidence>
<keyword evidence="7" id="KW-0406">Ion transport</keyword>
<evidence type="ECO:0000259" key="15">
    <source>
        <dbReference type="Pfam" id="PF07715"/>
    </source>
</evidence>
<evidence type="ECO:0000256" key="1">
    <source>
        <dbReference type="ARBA" id="ARBA00004571"/>
    </source>
</evidence>
<evidence type="ECO:0000313" key="16">
    <source>
        <dbReference type="EMBL" id="TXS91007.1"/>
    </source>
</evidence>
<evidence type="ECO:0000256" key="5">
    <source>
        <dbReference type="ARBA" id="ARBA00022692"/>
    </source>
</evidence>
<evidence type="ECO:0000256" key="10">
    <source>
        <dbReference type="ARBA" id="ARBA00023237"/>
    </source>
</evidence>
<comment type="caution">
    <text evidence="16">The sequence shown here is derived from an EMBL/GenBank/DDBJ whole genome shotgun (WGS) entry which is preliminary data.</text>
</comment>
<keyword evidence="17" id="KW-1185">Reference proteome</keyword>